<reference evidence="8" key="2">
    <citation type="journal article" date="2024" name="Nature">
        <title>Anoxygenic phototroph of the Chloroflexota uses a type I reaction centre.</title>
        <authorList>
            <person name="Tsuji J.M."/>
            <person name="Shaw N.A."/>
            <person name="Nagashima S."/>
            <person name="Venkiteswaran J.J."/>
            <person name="Schiff S.L."/>
            <person name="Watanabe T."/>
            <person name="Fukui M."/>
            <person name="Hanada S."/>
            <person name="Tank M."/>
            <person name="Neufeld J.D."/>
        </authorList>
    </citation>
    <scope>NUCLEOTIDE SEQUENCE</scope>
    <source>
        <strain evidence="8">L227-S17</strain>
    </source>
</reference>
<dbReference type="Gene3D" id="3.60.120.10">
    <property type="entry name" value="Anthranilate synthase"/>
    <property type="match status" value="1"/>
</dbReference>
<evidence type="ECO:0000313" key="7">
    <source>
        <dbReference type="EMBL" id="NWJ48095.1"/>
    </source>
</evidence>
<evidence type="ECO:0000256" key="4">
    <source>
        <dbReference type="ARBA" id="ARBA00023235"/>
    </source>
</evidence>
<dbReference type="Pfam" id="PF00425">
    <property type="entry name" value="Chorismate_bind"/>
    <property type="match status" value="1"/>
</dbReference>
<reference evidence="7 9" key="1">
    <citation type="submission" date="2020-06" db="EMBL/GenBank/DDBJ databases">
        <title>Anoxygenic phototrophic Chloroflexota member uses a Type I reaction center.</title>
        <authorList>
            <person name="Tsuji J.M."/>
            <person name="Shaw N.A."/>
            <person name="Nagashima S."/>
            <person name="Venkiteswaran J."/>
            <person name="Schiff S.L."/>
            <person name="Hanada S."/>
            <person name="Tank M."/>
            <person name="Neufeld J.D."/>
        </authorList>
    </citation>
    <scope>NUCLEOTIDE SEQUENCE [LARGE SCALE GENOMIC DNA]</scope>
    <source>
        <strain evidence="7">L227-S17</strain>
    </source>
</reference>
<name>A0A8T7M7H7_9CHLR</name>
<feature type="domain" description="Chorismate-utilising enzyme C-terminal" evidence="6">
    <location>
        <begin position="205"/>
        <end position="457"/>
    </location>
</feature>
<proteinExistence type="inferred from homology"/>
<dbReference type="SUPFAM" id="SSF56322">
    <property type="entry name" value="ADC synthase"/>
    <property type="match status" value="1"/>
</dbReference>
<evidence type="ECO:0000259" key="6">
    <source>
        <dbReference type="Pfam" id="PF00425"/>
    </source>
</evidence>
<dbReference type="InterPro" id="IPR004561">
    <property type="entry name" value="IsoChor_synthase"/>
</dbReference>
<keyword evidence="4 7" id="KW-0413">Isomerase</keyword>
<dbReference type="GO" id="GO:0008909">
    <property type="term" value="F:isochorismate synthase activity"/>
    <property type="evidence" value="ECO:0007669"/>
    <property type="project" value="UniProtKB-EC"/>
</dbReference>
<gene>
    <name evidence="7" type="ORF">HXX08_19745</name>
    <name evidence="8" type="ORF">OZ401_003631</name>
</gene>
<comment type="similarity">
    <text evidence="2">Belongs to the isochorismate synthase family.</text>
</comment>
<dbReference type="InterPro" id="IPR005801">
    <property type="entry name" value="ADC_synthase"/>
</dbReference>
<evidence type="ECO:0000256" key="5">
    <source>
        <dbReference type="ARBA" id="ARBA00041564"/>
    </source>
</evidence>
<evidence type="ECO:0000313" key="10">
    <source>
        <dbReference type="Proteomes" id="UP001431572"/>
    </source>
</evidence>
<protein>
    <recommendedName>
        <fullName evidence="3">isochorismate synthase</fullName>
        <ecNumber evidence="3">5.4.4.2</ecNumber>
    </recommendedName>
    <alternativeName>
        <fullName evidence="5">Isochorismate mutase</fullName>
    </alternativeName>
</protein>
<accession>A0A8T7M7H7</accession>
<dbReference type="EC" id="5.4.4.2" evidence="3"/>
<dbReference type="AlphaFoldDB" id="A0A8T7M7H7"/>
<dbReference type="NCBIfam" id="TIGR00543">
    <property type="entry name" value="isochor_syn"/>
    <property type="match status" value="1"/>
</dbReference>
<dbReference type="EMBL" id="CP128400">
    <property type="protein sequence ID" value="WJW68036.1"/>
    <property type="molecule type" value="Genomic_DNA"/>
</dbReference>
<dbReference type="PANTHER" id="PTHR42839">
    <property type="entry name" value="ISOCHORISMATE SYNTHASE ENTC"/>
    <property type="match status" value="1"/>
</dbReference>
<organism evidence="7 9">
    <name type="scientific">Candidatus Chlorohelix allophototropha</name>
    <dbReference type="NCBI Taxonomy" id="3003348"/>
    <lineage>
        <taxon>Bacteria</taxon>
        <taxon>Bacillati</taxon>
        <taxon>Chloroflexota</taxon>
        <taxon>Chloroflexia</taxon>
        <taxon>Candidatus Chloroheliales</taxon>
        <taxon>Candidatus Chloroheliaceae</taxon>
        <taxon>Candidatus Chlorohelix</taxon>
    </lineage>
</organism>
<comment type="catalytic activity">
    <reaction evidence="1">
        <text>chorismate = isochorismate</text>
        <dbReference type="Rhea" id="RHEA:18985"/>
        <dbReference type="ChEBI" id="CHEBI:29748"/>
        <dbReference type="ChEBI" id="CHEBI:29780"/>
        <dbReference type="EC" id="5.4.4.2"/>
    </reaction>
</comment>
<dbReference type="EMBL" id="JACATZ010000003">
    <property type="protein sequence ID" value="NWJ48095.1"/>
    <property type="molecule type" value="Genomic_DNA"/>
</dbReference>
<evidence type="ECO:0000313" key="9">
    <source>
        <dbReference type="Proteomes" id="UP000521676"/>
    </source>
</evidence>
<evidence type="ECO:0000256" key="3">
    <source>
        <dbReference type="ARBA" id="ARBA00012824"/>
    </source>
</evidence>
<evidence type="ECO:0000256" key="1">
    <source>
        <dbReference type="ARBA" id="ARBA00000799"/>
    </source>
</evidence>
<dbReference type="RefSeq" id="WP_341469940.1">
    <property type="nucleotide sequence ID" value="NZ_CP128400.1"/>
</dbReference>
<evidence type="ECO:0000313" key="8">
    <source>
        <dbReference type="EMBL" id="WJW68036.1"/>
    </source>
</evidence>
<sequence>MAIATEIFTSTSELENIFSTGARQAAELGKAILVSYTVPIDAANPIELFGRAHQLNQTAFYWARPDSNFTLVGAGSAFEIITEGESRFETAAHEWRELLQDALILNEDDVWGSGPALMGGYSFDPLYKRSSLWEGYPDGLLILPKVQLTFSDNRCYFTANVHLNADTDTWDKAEEIIQLYNALVQPAHLDYEPGRLAFEELLPARTWKNIVETTAEDIAKGKFKKVVLARAARVTAENKIDVARMLCRLEASYPTAITYAVSRGEQCFAGATPERLVRLQGGLVQTMALAGSIARGATSEKDNRLGDSLMNSGKDRSEHAIVVGMIKDAFEKVCSEVNVPETPQLLKLKNVQHLLTPVIGRLAADKSILQLVEQLHPTPAVGGLPGREAIAAIREREQLDRGWYAAPVGWLDRRFEGEFAVALRCALVKGKAATLFAGCGIMGDSNPDSEYAESNLKMRVMLSAIENS</sequence>
<dbReference type="Proteomes" id="UP000521676">
    <property type="component" value="Unassembled WGS sequence"/>
</dbReference>
<dbReference type="InterPro" id="IPR015890">
    <property type="entry name" value="Chorismate_C"/>
</dbReference>
<dbReference type="PANTHER" id="PTHR42839:SF2">
    <property type="entry name" value="ISOCHORISMATE SYNTHASE ENTC"/>
    <property type="match status" value="1"/>
</dbReference>
<keyword evidence="10" id="KW-1185">Reference proteome</keyword>
<dbReference type="Proteomes" id="UP001431572">
    <property type="component" value="Chromosome 2"/>
</dbReference>
<evidence type="ECO:0000256" key="2">
    <source>
        <dbReference type="ARBA" id="ARBA00005297"/>
    </source>
</evidence>